<evidence type="ECO:0000313" key="2">
    <source>
        <dbReference type="EMBL" id="MBI3015727.1"/>
    </source>
</evidence>
<feature type="compositionally biased region" description="Basic and acidic residues" evidence="1">
    <location>
        <begin position="77"/>
        <end position="90"/>
    </location>
</feature>
<evidence type="ECO:0000313" key="3">
    <source>
        <dbReference type="Proteomes" id="UP000741360"/>
    </source>
</evidence>
<dbReference type="Proteomes" id="UP000741360">
    <property type="component" value="Unassembled WGS sequence"/>
</dbReference>
<protein>
    <submittedName>
        <fullName evidence="2">Uncharacterized protein</fullName>
    </submittedName>
</protein>
<sequence length="96" mass="10916">MKAPPRATLPRIRIEETPANDLYLILRLLLPTPEVTDLLWRPGAFFQNHRAELRLATQLVENQLRQVSSFFLDDPAHAPEAHAGSDKPDLHSSLLR</sequence>
<dbReference type="EMBL" id="JACPSX010000227">
    <property type="protein sequence ID" value="MBI3015727.1"/>
    <property type="molecule type" value="Genomic_DNA"/>
</dbReference>
<organism evidence="2 3">
    <name type="scientific">Tectimicrobiota bacterium</name>
    <dbReference type="NCBI Taxonomy" id="2528274"/>
    <lineage>
        <taxon>Bacteria</taxon>
        <taxon>Pseudomonadati</taxon>
        <taxon>Nitrospinota/Tectimicrobiota group</taxon>
        <taxon>Candidatus Tectimicrobiota</taxon>
    </lineage>
</organism>
<name>A0A932M1D7_UNCTE</name>
<evidence type="ECO:0000256" key="1">
    <source>
        <dbReference type="SAM" id="MobiDB-lite"/>
    </source>
</evidence>
<accession>A0A932M1D7</accession>
<feature type="region of interest" description="Disordered" evidence="1">
    <location>
        <begin position="77"/>
        <end position="96"/>
    </location>
</feature>
<gene>
    <name evidence="2" type="ORF">HYY65_11880</name>
</gene>
<comment type="caution">
    <text evidence="2">The sequence shown here is derived from an EMBL/GenBank/DDBJ whole genome shotgun (WGS) entry which is preliminary data.</text>
</comment>
<reference evidence="2" key="1">
    <citation type="submission" date="2020-07" db="EMBL/GenBank/DDBJ databases">
        <title>Huge and variable diversity of episymbiotic CPR bacteria and DPANN archaea in groundwater ecosystems.</title>
        <authorList>
            <person name="He C.Y."/>
            <person name="Keren R."/>
            <person name="Whittaker M."/>
            <person name="Farag I.F."/>
            <person name="Doudna J."/>
            <person name="Cate J.H.D."/>
            <person name="Banfield J.F."/>
        </authorList>
    </citation>
    <scope>NUCLEOTIDE SEQUENCE</scope>
    <source>
        <strain evidence="2">NC_groundwater_717_Ag_S-0.2um_59_8</strain>
    </source>
</reference>
<dbReference type="AlphaFoldDB" id="A0A932M1D7"/>
<proteinExistence type="predicted"/>